<evidence type="ECO:0000259" key="1">
    <source>
        <dbReference type="Pfam" id="PF10354"/>
    </source>
</evidence>
<keyword evidence="3" id="KW-1185">Reference proteome</keyword>
<dbReference type="AlphaFoldDB" id="A0ABD3SZ57"/>
<dbReference type="Pfam" id="PF10354">
    <property type="entry name" value="BMT5-like"/>
    <property type="match status" value="1"/>
</dbReference>
<protein>
    <recommendedName>
        <fullName evidence="1">25S rRNA (uridine-N(3))-methyltransferase BMT5-like domain-containing protein</fullName>
    </recommendedName>
</protein>
<proteinExistence type="predicted"/>
<reference evidence="2 3" key="1">
    <citation type="submission" date="2024-12" db="EMBL/GenBank/DDBJ databases">
        <title>The unique morphological basis and parallel evolutionary history of personate flowers in Penstemon.</title>
        <authorList>
            <person name="Depatie T.H."/>
            <person name="Wessinger C.A."/>
        </authorList>
    </citation>
    <scope>NUCLEOTIDE SEQUENCE [LARGE SCALE GENOMIC DNA]</scope>
    <source>
        <strain evidence="2">WTNN_2</strain>
        <tissue evidence="2">Leaf</tissue>
    </source>
</reference>
<organism evidence="2 3">
    <name type="scientific">Penstemon smallii</name>
    <dbReference type="NCBI Taxonomy" id="265156"/>
    <lineage>
        <taxon>Eukaryota</taxon>
        <taxon>Viridiplantae</taxon>
        <taxon>Streptophyta</taxon>
        <taxon>Embryophyta</taxon>
        <taxon>Tracheophyta</taxon>
        <taxon>Spermatophyta</taxon>
        <taxon>Magnoliopsida</taxon>
        <taxon>eudicotyledons</taxon>
        <taxon>Gunneridae</taxon>
        <taxon>Pentapetalae</taxon>
        <taxon>asterids</taxon>
        <taxon>lamiids</taxon>
        <taxon>Lamiales</taxon>
        <taxon>Plantaginaceae</taxon>
        <taxon>Cheloneae</taxon>
        <taxon>Penstemon</taxon>
    </lineage>
</organism>
<dbReference type="Gene3D" id="3.40.50.150">
    <property type="entry name" value="Vaccinia Virus protein VP39"/>
    <property type="match status" value="1"/>
</dbReference>
<comment type="caution">
    <text evidence="2">The sequence shown here is derived from an EMBL/GenBank/DDBJ whole genome shotgun (WGS) entry which is preliminary data.</text>
</comment>
<feature type="domain" description="25S rRNA (uridine-N(3))-methyltransferase BMT5-like" evidence="1">
    <location>
        <begin position="109"/>
        <end position="273"/>
    </location>
</feature>
<sequence length="301" mass="34261">MGLITSIMLQNVIKYLGSKIISFGTLFCNALNGLVHNYFPSARNRSESSILPLLNPTLPPPPEVVVVAAVSSQEILEQTDDDDSEVIKSVNVVDDLKWIKHYNNRHKILLVGEGDFSFSACLALAFGQASNMIATSLDSKNFLKKNYKNARSNIRELSIRDCVVVHGIDATDMWNHDWLGEMRFDRIIYNFPYAGLFHKMSRESQLRQHRRLVSLFLKNAKEMLSENGEIHISHKTNGFHSEWKLVSIASSHRLRLIEEVEFNQDDYPGYNTKYGFGGDENFNCNPSMTYKFGLRSDVDGF</sequence>
<accession>A0ABD3SZ57</accession>
<name>A0ABD3SZ57_9LAMI</name>
<evidence type="ECO:0000313" key="2">
    <source>
        <dbReference type="EMBL" id="KAL3829740.1"/>
    </source>
</evidence>
<dbReference type="Proteomes" id="UP001634393">
    <property type="component" value="Unassembled WGS sequence"/>
</dbReference>
<dbReference type="PANTHER" id="PTHR11538">
    <property type="entry name" value="PHENYLALANYL-TRNA SYNTHETASE"/>
    <property type="match status" value="1"/>
</dbReference>
<evidence type="ECO:0000313" key="3">
    <source>
        <dbReference type="Proteomes" id="UP001634393"/>
    </source>
</evidence>
<dbReference type="InterPro" id="IPR029063">
    <property type="entry name" value="SAM-dependent_MTases_sf"/>
</dbReference>
<gene>
    <name evidence="2" type="ORF">ACJIZ3_018542</name>
</gene>
<dbReference type="SUPFAM" id="SSF53335">
    <property type="entry name" value="S-adenosyl-L-methionine-dependent methyltransferases"/>
    <property type="match status" value="1"/>
</dbReference>
<dbReference type="EMBL" id="JBJXBP010000005">
    <property type="protein sequence ID" value="KAL3829740.1"/>
    <property type="molecule type" value="Genomic_DNA"/>
</dbReference>
<dbReference type="PANTHER" id="PTHR11538:SF70">
    <property type="entry name" value="25S RRNA (URIDINE-N(3))-METHYLTRANSFERASE BMT5-LIKE DOMAIN-CONTAINING PROTEIN"/>
    <property type="match status" value="1"/>
</dbReference>
<dbReference type="InterPro" id="IPR019446">
    <property type="entry name" value="BMT5-like"/>
</dbReference>